<dbReference type="WBParaSite" id="EEL_0001074801-mRNA-1">
    <property type="protein sequence ID" value="EEL_0001074801-mRNA-1"/>
    <property type="gene ID" value="EEL_0001074801"/>
</dbReference>
<evidence type="ECO:0000313" key="1">
    <source>
        <dbReference type="Proteomes" id="UP000050640"/>
    </source>
</evidence>
<protein>
    <submittedName>
        <fullName evidence="2">Ovule protein</fullName>
    </submittedName>
</protein>
<sequence length="94" mass="10442">MMTSVNDSKSNDNDNENVNGILVVHGQVEISDHSPSEATTMMKLLAASTENVKQMKDSDNGSEALKEIDEKCLLGKQICCFLFILNIFMLKMED</sequence>
<reference evidence="2" key="1">
    <citation type="submission" date="2017-02" db="UniProtKB">
        <authorList>
            <consortium name="WormBaseParasite"/>
        </authorList>
    </citation>
    <scope>IDENTIFICATION</scope>
</reference>
<dbReference type="Proteomes" id="UP000050640">
    <property type="component" value="Unplaced"/>
</dbReference>
<proteinExistence type="predicted"/>
<organism evidence="1 2">
    <name type="scientific">Elaeophora elaphi</name>
    <dbReference type="NCBI Taxonomy" id="1147741"/>
    <lineage>
        <taxon>Eukaryota</taxon>
        <taxon>Metazoa</taxon>
        <taxon>Ecdysozoa</taxon>
        <taxon>Nematoda</taxon>
        <taxon>Chromadorea</taxon>
        <taxon>Rhabditida</taxon>
        <taxon>Spirurina</taxon>
        <taxon>Spiruromorpha</taxon>
        <taxon>Filarioidea</taxon>
        <taxon>Onchocercidae</taxon>
        <taxon>Elaeophora</taxon>
    </lineage>
</organism>
<keyword evidence="1" id="KW-1185">Reference proteome</keyword>
<dbReference type="AlphaFoldDB" id="A0A0R3S7H6"/>
<accession>A0A0R3S7H6</accession>
<evidence type="ECO:0000313" key="2">
    <source>
        <dbReference type="WBParaSite" id="EEL_0001074801-mRNA-1"/>
    </source>
</evidence>
<name>A0A0R3S7H6_9BILA</name>